<feature type="coiled-coil region" evidence="1">
    <location>
        <begin position="1511"/>
        <end position="1597"/>
    </location>
</feature>
<reference evidence="4" key="1">
    <citation type="submission" date="2013-10" db="EMBL/GenBank/DDBJ databases">
        <title>Genome sequencing of Onchocerca volvulus.</title>
        <authorList>
            <person name="Cotton J."/>
            <person name="Tsai J."/>
            <person name="Stanley E."/>
            <person name="Tracey A."/>
            <person name="Holroyd N."/>
            <person name="Lustigman S."/>
            <person name="Berriman M."/>
        </authorList>
    </citation>
    <scope>NUCLEOTIDE SEQUENCE</scope>
</reference>
<protein>
    <recommendedName>
        <fullName evidence="5">Nucleoprotein TPR</fullName>
    </recommendedName>
</protein>
<feature type="compositionally biased region" description="Basic residues" evidence="2">
    <location>
        <begin position="2246"/>
        <end position="2255"/>
    </location>
</feature>
<accession>A0A8R1XJX2</accession>
<keyword evidence="4" id="KW-1185">Reference proteome</keyword>
<keyword evidence="1" id="KW-0175">Coiled coil</keyword>
<dbReference type="EnsemblMetazoa" id="OVOC10101.1">
    <property type="protein sequence ID" value="OVOC10101.1"/>
    <property type="gene ID" value="WBGene00246910"/>
</dbReference>
<feature type="coiled-coil region" evidence="1">
    <location>
        <begin position="673"/>
        <end position="739"/>
    </location>
</feature>
<evidence type="ECO:0000256" key="2">
    <source>
        <dbReference type="SAM" id="MobiDB-lite"/>
    </source>
</evidence>
<evidence type="ECO:0000256" key="1">
    <source>
        <dbReference type="SAM" id="Coils"/>
    </source>
</evidence>
<feature type="region of interest" description="Disordered" evidence="2">
    <location>
        <begin position="1810"/>
        <end position="1882"/>
    </location>
</feature>
<dbReference type="GO" id="GO:0017056">
    <property type="term" value="F:structural constituent of nuclear pore"/>
    <property type="evidence" value="ECO:0007669"/>
    <property type="project" value="TreeGrafter"/>
</dbReference>
<feature type="compositionally biased region" description="Polar residues" evidence="2">
    <location>
        <begin position="2222"/>
        <end position="2238"/>
    </location>
</feature>
<feature type="coiled-coil region" evidence="1">
    <location>
        <begin position="391"/>
        <end position="418"/>
    </location>
</feature>
<feature type="region of interest" description="Disordered" evidence="2">
    <location>
        <begin position="1923"/>
        <end position="1961"/>
    </location>
</feature>
<feature type="compositionally biased region" description="Basic and acidic residues" evidence="2">
    <location>
        <begin position="1870"/>
        <end position="1882"/>
    </location>
</feature>
<dbReference type="PANTHER" id="PTHR18898">
    <property type="entry name" value="NUCLEOPROTEIN TPR-RELATED"/>
    <property type="match status" value="1"/>
</dbReference>
<dbReference type="Gene3D" id="1.20.120.330">
    <property type="entry name" value="Nucleotidyltransferases domain 2"/>
    <property type="match status" value="1"/>
</dbReference>
<feature type="region of interest" description="Disordered" evidence="2">
    <location>
        <begin position="1973"/>
        <end position="2033"/>
    </location>
</feature>
<feature type="coiled-coil region" evidence="1">
    <location>
        <begin position="768"/>
        <end position="809"/>
    </location>
</feature>
<evidence type="ECO:0000313" key="3">
    <source>
        <dbReference type="EnsemblMetazoa" id="OVOC10101.1"/>
    </source>
</evidence>
<dbReference type="OMA" id="MNAELQW"/>
<dbReference type="Proteomes" id="UP000024404">
    <property type="component" value="Unassembled WGS sequence"/>
</dbReference>
<feature type="compositionally biased region" description="Low complexity" evidence="2">
    <location>
        <begin position="1715"/>
        <end position="1728"/>
    </location>
</feature>
<feature type="coiled-coil region" evidence="1">
    <location>
        <begin position="589"/>
        <end position="649"/>
    </location>
</feature>
<feature type="compositionally biased region" description="Basic and acidic residues" evidence="2">
    <location>
        <begin position="2017"/>
        <end position="2029"/>
    </location>
</feature>
<feature type="region of interest" description="Disordered" evidence="2">
    <location>
        <begin position="1"/>
        <end position="61"/>
    </location>
</feature>
<feature type="coiled-coil region" evidence="1">
    <location>
        <begin position="1207"/>
        <end position="1485"/>
    </location>
</feature>
<feature type="compositionally biased region" description="Acidic residues" evidence="2">
    <location>
        <begin position="1986"/>
        <end position="2005"/>
    </location>
</feature>
<feature type="compositionally biased region" description="Basic and acidic residues" evidence="2">
    <location>
        <begin position="1"/>
        <end position="17"/>
    </location>
</feature>
<dbReference type="GO" id="GO:0006406">
    <property type="term" value="P:mRNA export from nucleus"/>
    <property type="evidence" value="ECO:0007669"/>
    <property type="project" value="TreeGrafter"/>
</dbReference>
<feature type="coiled-coil region" evidence="1">
    <location>
        <begin position="834"/>
        <end position="906"/>
    </location>
</feature>
<feature type="coiled-coil region" evidence="1">
    <location>
        <begin position="278"/>
        <end position="358"/>
    </location>
</feature>
<evidence type="ECO:0000313" key="4">
    <source>
        <dbReference type="Proteomes" id="UP000024404"/>
    </source>
</evidence>
<dbReference type="GO" id="GO:0005643">
    <property type="term" value="C:nuclear pore"/>
    <property type="evidence" value="ECO:0007669"/>
    <property type="project" value="TreeGrafter"/>
</dbReference>
<feature type="coiled-coil region" evidence="1">
    <location>
        <begin position="1013"/>
        <end position="1181"/>
    </location>
</feature>
<feature type="compositionally biased region" description="Acidic residues" evidence="2">
    <location>
        <begin position="1929"/>
        <end position="1961"/>
    </location>
</feature>
<feature type="compositionally biased region" description="Basic and acidic residues" evidence="2">
    <location>
        <begin position="1833"/>
        <end position="1852"/>
    </location>
</feature>
<dbReference type="AlphaFoldDB" id="A0A8R1XJX2"/>
<feature type="coiled-coil region" evidence="1">
    <location>
        <begin position="459"/>
        <end position="556"/>
    </location>
</feature>
<dbReference type="EMBL" id="CMVM020000318">
    <property type="status" value="NOT_ANNOTATED_CDS"/>
    <property type="molecule type" value="Genomic_DNA"/>
</dbReference>
<feature type="region of interest" description="Disordered" evidence="2">
    <location>
        <begin position="2062"/>
        <end position="2255"/>
    </location>
</feature>
<dbReference type="PANTHER" id="PTHR18898:SF2">
    <property type="entry name" value="NUCLEOPROTEIN TPR"/>
    <property type="match status" value="1"/>
</dbReference>
<feature type="compositionally biased region" description="Polar residues" evidence="2">
    <location>
        <begin position="2067"/>
        <end position="2077"/>
    </location>
</feature>
<reference evidence="3" key="2">
    <citation type="submission" date="2022-06" db="UniProtKB">
        <authorList>
            <consortium name="EnsemblMetazoa"/>
        </authorList>
    </citation>
    <scope>IDENTIFICATION</scope>
</reference>
<organism evidence="3 4">
    <name type="scientific">Onchocerca volvulus</name>
    <dbReference type="NCBI Taxonomy" id="6282"/>
    <lineage>
        <taxon>Eukaryota</taxon>
        <taxon>Metazoa</taxon>
        <taxon>Ecdysozoa</taxon>
        <taxon>Nematoda</taxon>
        <taxon>Chromadorea</taxon>
        <taxon>Rhabditida</taxon>
        <taxon>Spirurina</taxon>
        <taxon>Spiruromorpha</taxon>
        <taxon>Filarioidea</taxon>
        <taxon>Onchocercidae</taxon>
        <taxon>Onchocerca</taxon>
    </lineage>
</organism>
<feature type="coiled-coil region" evidence="1">
    <location>
        <begin position="116"/>
        <end position="189"/>
    </location>
</feature>
<proteinExistence type="predicted"/>
<sequence length="2255" mass="256383">MSDDKNLLETKDQENEKQQQQQQPQQSERSGNIGMVSEGKSEGQHGSMFGKSLPETSINISNFPEDTFSESGVLPIENVPCEQGSKDIAFDLTELKKEKVRLEHVLFLTNEELDAVRDKLCRVSEAENALKKENEELLRDRSQRMAAMRELEAERDRILLAKNECEQKAEMLLRQREDYEGKINRLNHDKSLILSDLQLQKNEVAKLVEKNVSLDFKLDEYTKQKRVIEFEKERWAQEKEIYLHNKDWFMNEIKERDRKFAVLRIEMVRYTGELQAEIASITDKYDSATNDVKKLTATLDDRNKEIRRLNDRIKEILEDNAQKLNKLEEELLASERLCSVYKEAGDDAENNLRQLNEDFQNRGKLLEESKKAYETLCIEFEEKRTAFTNEALQKDKKIEELLDELQKANELLKSRHRVTLTDDEIMELSPAAAAASSLIRGGVSLTGIYREHCRVVAELEETKAENKRIENYFHELVEDIEAKAPLLSQQRIEYEKMLDLCNNLQEQLQSAEQERLKLENARDAATRELTYTRAELERYQRDVEDLSRQVRHLLHASEVEKARNTDSPPMDSEDLDMLWNSIGEMQKVNQKLMSDLRTANANHDRAVEEAKSEEINRLTDALNDAMKKLDFLKDENSKQNMVIEELQKQRDTYKKVGNERKTVEESHTLTRRMQEIDSENAMLRVHLERAEKSLDLFREEKHHSDEILQARIDQQFALIAELRKTNGKLEADIELQRQTQLMLTKQAENDSNELNSAREKYIKMDSNYKMIDERCRKLQEELMETKGEVAKYKTDVEALMEQLSFLRSTEARLHQELHILRESNYSNEKMSYTLKQLESRLQHNDEEKVKILEDQLSLARNENESLKKFMTTNKIQTERDQALASKKSAEERLTWKDKELSELQRKYDDLMSQLKTPDASLDSTDGGCKKEAQQLRNRNSYLENQLKDVSRKLEANEKMLAIREQELAEINKLSNNMETTLLEQGASALAERNSLQAMLDLVKKQLTESVTVVENQRGEIAALEQKLQEGANKMEQLKMEQMKEYQSLEKRYSILDIQRANAEARIRELELENAKIAAAKVSFDEEGNRMKEDINRLEQALHTKEAELVNLKNCAVELEQKSEEVRRSCSAEVAALRVERNRFEEDLSAANKVIDEQKHKLEELGDNLMKIAERMAVLERSGSASTSSEDIVTPAGSKSTVALYEVIKYLQGENRQAMERMMNAELQWKRLQVQQATAVEHRLKLEEEIQKLRKEAEAHIRSIAEKSEMVARLTLMDDIQKENQNLKLQNEKLTRRNEQLSKNISDLQIRVASLGAEKVTEKGRLQNVCADLQTCRKELESWKERHNQALISLGKFGPEKVVALNNEVESLKRKLGMITIERDSLKKEIEKSVRESTSKEALMDVQTKLDESESERLKLSARFEQARLIARRYRMKFQNLEKEVEELKTKPAEKSMVEEENTTETARLKQELLALRAEIEKQKQQKIAPRTGWPVDMGTSGTQSTKANTILQTQLKQLEGLNQQNRDLSKQLEESAERYKLAQAKLNEAETRIRELKTESDTKEELRFRLNSITSMLTKKEQEVTRMREAAKQSDEAYQGKIKILEAALDTCRKEISSRSSFPSAAFVKPASSSTSVISQSQSSPVAAPIATNIAGADFPPLSKEETLTTSHSLPLVKAPVTLAVTETEKYEDRKQEIAIVESIDEQEAYRSTPVSTTSEQSNTVSQSSSGDIIQVRLQQHNITSGNGDGANVITSSVVSGDVPIAVPGIVSQVGLQSISMSRNENELLRKRAYVPSSDQIETGSDVLEPRKRYRGSPMGQVSTSGRFMKSGSESRVDVEQHATDEAEHEQQESVETTTNPEGGPSDGMRISEAEKSTKSAVEEISADISYETVGEGVAQECHDEDEQIEDNGHDIIVGEEDLGREASADEDNLSEEAGDEMLEEMEDEEFDEEEPDEEGEFELPLHYRRPAYHTARGGPHLESGNDGDEDDGVILIEDDDDGEMEQSRSPADLSTDEAHGEDHKRPIVVDDDVETSTAEAREMQNIQDESIRRMELRLEAAAEHSGATSHMDSSMLHTFVGGLTGEGETSRSEHGNSEALYVPSAELDSQSHSLDIASQEGGDVVSGSELHVVRDSPPLIENIESDSRGASSTVAPVTGTDVDSGESEHALMIEGGNDVAEEEQGDRHAPQTDDEAGSSGPSTSDGSATRRIRIRYPDITEPTSSSSDTTHQISGSMQRGGRATLLRRGRGYRM</sequence>
<feature type="region of interest" description="Disordered" evidence="2">
    <location>
        <begin position="1709"/>
        <end position="1728"/>
    </location>
</feature>
<name>A0A8R1XJX2_ONCVO</name>
<dbReference type="GO" id="GO:1901673">
    <property type="term" value="P:regulation of mitotic spindle assembly"/>
    <property type="evidence" value="ECO:0007669"/>
    <property type="project" value="TreeGrafter"/>
</dbReference>
<evidence type="ECO:0008006" key="5">
    <source>
        <dbReference type="Google" id="ProtNLM"/>
    </source>
</evidence>
<feature type="coiled-coil region" evidence="1">
    <location>
        <begin position="932"/>
        <end position="983"/>
    </location>
</feature>